<dbReference type="Pfam" id="PF04143">
    <property type="entry name" value="Sulf_transp"/>
    <property type="match status" value="1"/>
</dbReference>
<name>A0ABN9XMD2_9DINO</name>
<evidence type="ECO:0000256" key="1">
    <source>
        <dbReference type="ARBA" id="ARBA00004429"/>
    </source>
</evidence>
<reference evidence="10" key="1">
    <citation type="submission" date="2023-10" db="EMBL/GenBank/DDBJ databases">
        <authorList>
            <person name="Chen Y."/>
            <person name="Shah S."/>
            <person name="Dougan E. K."/>
            <person name="Thang M."/>
            <person name="Chan C."/>
        </authorList>
    </citation>
    <scope>NUCLEOTIDE SEQUENCE [LARGE SCALE GENOMIC DNA]</scope>
</reference>
<feature type="compositionally biased region" description="Low complexity" evidence="8">
    <location>
        <begin position="42"/>
        <end position="51"/>
    </location>
</feature>
<evidence type="ECO:0000256" key="3">
    <source>
        <dbReference type="ARBA" id="ARBA00022475"/>
    </source>
</evidence>
<evidence type="ECO:0008006" key="12">
    <source>
        <dbReference type="Google" id="ProtNLM"/>
    </source>
</evidence>
<keyword evidence="11" id="KW-1185">Reference proteome</keyword>
<keyword evidence="5 9" id="KW-0812">Transmembrane</keyword>
<accession>A0ABN9XMD2</accession>
<evidence type="ECO:0000313" key="10">
    <source>
        <dbReference type="EMBL" id="CAK0901037.1"/>
    </source>
</evidence>
<sequence>MSLRWARGVGGPSRAPSPPRCRPCLPRAVTAAAAVSPRPQKTASASTAASSWTCLRPPLRRVHAGGLRRVRRVLPRHGAGHRLRVGAGARHAGRLAPEPGRVWHRAGEPGQPGGGGRQHGQQQGLCAAHDAFHAALEHGVCESGQRAQSGGGGAKGDASSSADWLNGALERHWQVPYLCASVLGAFLSNEMSGNASVQGVGQEAMAFIGGFLMLFGSRIGGGCTSGHGIAGMPMLFIPSVVAVCSMFGAGILTALVMESQQQLQLQGRR</sequence>
<protein>
    <recommendedName>
        <fullName evidence="12">Sulphur transport domain-containing protein</fullName>
    </recommendedName>
</protein>
<evidence type="ECO:0000256" key="6">
    <source>
        <dbReference type="ARBA" id="ARBA00022989"/>
    </source>
</evidence>
<feature type="region of interest" description="Disordered" evidence="8">
    <location>
        <begin position="32"/>
        <end position="51"/>
    </location>
</feature>
<keyword evidence="4" id="KW-0997">Cell inner membrane</keyword>
<dbReference type="PANTHER" id="PTHR30574">
    <property type="entry name" value="INNER MEMBRANE PROTEIN YEDE"/>
    <property type="match status" value="1"/>
</dbReference>
<feature type="region of interest" description="Disordered" evidence="8">
    <location>
        <begin position="93"/>
        <end position="124"/>
    </location>
</feature>
<evidence type="ECO:0000313" key="11">
    <source>
        <dbReference type="Proteomes" id="UP001189429"/>
    </source>
</evidence>
<keyword evidence="7 9" id="KW-0472">Membrane</keyword>
<keyword evidence="6 9" id="KW-1133">Transmembrane helix</keyword>
<dbReference type="EMBL" id="CAUYUJ010020868">
    <property type="protein sequence ID" value="CAK0901037.1"/>
    <property type="molecule type" value="Genomic_DNA"/>
</dbReference>
<dbReference type="InterPro" id="IPR007272">
    <property type="entry name" value="Sulf_transp_TsuA/YedE"/>
</dbReference>
<evidence type="ECO:0000256" key="4">
    <source>
        <dbReference type="ARBA" id="ARBA00022519"/>
    </source>
</evidence>
<feature type="transmembrane region" description="Helical" evidence="9">
    <location>
        <begin position="235"/>
        <end position="256"/>
    </location>
</feature>
<dbReference type="PANTHER" id="PTHR30574:SF1">
    <property type="entry name" value="SULPHUR TRANSPORT DOMAIN-CONTAINING PROTEIN"/>
    <property type="match status" value="1"/>
</dbReference>
<organism evidence="10 11">
    <name type="scientific">Prorocentrum cordatum</name>
    <dbReference type="NCBI Taxonomy" id="2364126"/>
    <lineage>
        <taxon>Eukaryota</taxon>
        <taxon>Sar</taxon>
        <taxon>Alveolata</taxon>
        <taxon>Dinophyceae</taxon>
        <taxon>Prorocentrales</taxon>
        <taxon>Prorocentraceae</taxon>
        <taxon>Prorocentrum</taxon>
    </lineage>
</organism>
<comment type="subcellular location">
    <subcellularLocation>
        <location evidence="1">Cell inner membrane</location>
        <topology evidence="1">Multi-pass membrane protein</topology>
    </subcellularLocation>
</comment>
<keyword evidence="3" id="KW-1003">Cell membrane</keyword>
<evidence type="ECO:0000256" key="5">
    <source>
        <dbReference type="ARBA" id="ARBA00022692"/>
    </source>
</evidence>
<feature type="region of interest" description="Disordered" evidence="8">
    <location>
        <begin position="1"/>
        <end position="22"/>
    </location>
</feature>
<gene>
    <name evidence="10" type="ORF">PCOR1329_LOCUS78136</name>
</gene>
<evidence type="ECO:0000256" key="8">
    <source>
        <dbReference type="SAM" id="MobiDB-lite"/>
    </source>
</evidence>
<comment type="caution">
    <text evidence="10">The sequence shown here is derived from an EMBL/GenBank/DDBJ whole genome shotgun (WGS) entry which is preliminary data.</text>
</comment>
<evidence type="ECO:0000256" key="7">
    <source>
        <dbReference type="ARBA" id="ARBA00023136"/>
    </source>
</evidence>
<evidence type="ECO:0000256" key="9">
    <source>
        <dbReference type="SAM" id="Phobius"/>
    </source>
</evidence>
<keyword evidence="2" id="KW-0813">Transport</keyword>
<proteinExistence type="predicted"/>
<evidence type="ECO:0000256" key="2">
    <source>
        <dbReference type="ARBA" id="ARBA00022448"/>
    </source>
</evidence>
<dbReference type="Proteomes" id="UP001189429">
    <property type="component" value="Unassembled WGS sequence"/>
</dbReference>